<dbReference type="CDD" id="cd17323">
    <property type="entry name" value="MFS_Tpo1_MDR_like"/>
    <property type="match status" value="1"/>
</dbReference>
<feature type="transmembrane region" description="Helical" evidence="5">
    <location>
        <begin position="152"/>
        <end position="173"/>
    </location>
</feature>
<sequence>MKIEDDEFEGDSSVAFQVEEKTVKETVPDGVDPNLVQWDGDDQEDAKNMSIVRKWAITILLSSSALQTTALNTTWNGPSEQIIEKFNSSHEVSVLGVSLFVFCCALGPILIAPLSELYGRWPLYLVSLILYIVFQLPTAFGQNMATLIVGRALAGLMGSVSLSNVPGTISDIFYPDQLGMPMTTFTACSFLGPCIGPVLGGFIAQNAGFRWVFYVFLIWSGVITIAFLFLVPETYPDILLVKKAKRLRKETGNQELYAPWEKREKNVLKTTLQSAARPLILMREPMVTLLCVYSGFLMAIIYLFVVAYPLVFTEVYGFDTQMVGLTFMAQGVGIIIAAFSSHWWNKYYNLRVRRNGGISEPEFRLPQIILGGLLPPIGLFMFAWTVYPSIHFIIPLIGGAIFGAGYYLTFNGVLSYLVQAYNKYSASVIAVNVCIRGVLCAAFPLFGKQMFDRLGFHWALSLLGFLSVIMSPMGLLFYRYGKRIRTHSEYATI</sequence>
<feature type="transmembrane region" description="Helical" evidence="5">
    <location>
        <begin position="458"/>
        <end position="478"/>
    </location>
</feature>
<dbReference type="FunFam" id="1.20.1250.20:FF:000082">
    <property type="entry name" value="MFS multidrug transporter, putative"/>
    <property type="match status" value="1"/>
</dbReference>
<evidence type="ECO:0000256" key="1">
    <source>
        <dbReference type="ARBA" id="ARBA00004141"/>
    </source>
</evidence>
<feature type="transmembrane region" description="Helical" evidence="5">
    <location>
        <begin position="365"/>
        <end position="386"/>
    </location>
</feature>
<dbReference type="Gene3D" id="1.20.1250.20">
    <property type="entry name" value="MFS general substrate transporter like domains"/>
    <property type="match status" value="1"/>
</dbReference>
<dbReference type="AlphaFoldDB" id="A0A060TG04"/>
<reference evidence="7" key="1">
    <citation type="submission" date="2014-02" db="EMBL/GenBank/DDBJ databases">
        <authorList>
            <person name="Genoscope - CEA"/>
        </authorList>
    </citation>
    <scope>NUCLEOTIDE SEQUENCE</scope>
    <source>
        <strain evidence="7">LS3</strain>
    </source>
</reference>
<dbReference type="PANTHER" id="PTHR23502:SF7">
    <property type="entry name" value="DRUG_PROTON ANTIPORTER YHK8-RELATED"/>
    <property type="match status" value="1"/>
</dbReference>
<evidence type="ECO:0000313" key="7">
    <source>
        <dbReference type="EMBL" id="CDP38111.1"/>
    </source>
</evidence>
<dbReference type="InterPro" id="IPR020846">
    <property type="entry name" value="MFS_dom"/>
</dbReference>
<dbReference type="Pfam" id="PF07690">
    <property type="entry name" value="MFS_1"/>
    <property type="match status" value="1"/>
</dbReference>
<evidence type="ECO:0000256" key="5">
    <source>
        <dbReference type="SAM" id="Phobius"/>
    </source>
</evidence>
<dbReference type="GO" id="GO:0022857">
    <property type="term" value="F:transmembrane transporter activity"/>
    <property type="evidence" value="ECO:0007669"/>
    <property type="project" value="InterPro"/>
</dbReference>
<dbReference type="EMBL" id="HG937694">
    <property type="protein sequence ID" value="CDP38111.1"/>
    <property type="molecule type" value="Genomic_DNA"/>
</dbReference>
<dbReference type="GO" id="GO:0005886">
    <property type="term" value="C:plasma membrane"/>
    <property type="evidence" value="ECO:0007669"/>
    <property type="project" value="TreeGrafter"/>
</dbReference>
<dbReference type="PhylomeDB" id="A0A060TG04"/>
<dbReference type="PROSITE" id="PS50850">
    <property type="entry name" value="MFS"/>
    <property type="match status" value="1"/>
</dbReference>
<keyword evidence="4 5" id="KW-0472">Membrane</keyword>
<organism evidence="7">
    <name type="scientific">Blastobotrys adeninivorans</name>
    <name type="common">Yeast</name>
    <name type="synonym">Arxula adeninivorans</name>
    <dbReference type="NCBI Taxonomy" id="409370"/>
    <lineage>
        <taxon>Eukaryota</taxon>
        <taxon>Fungi</taxon>
        <taxon>Dikarya</taxon>
        <taxon>Ascomycota</taxon>
        <taxon>Saccharomycotina</taxon>
        <taxon>Dipodascomycetes</taxon>
        <taxon>Dipodascales</taxon>
        <taxon>Trichomonascaceae</taxon>
        <taxon>Blastobotrys</taxon>
    </lineage>
</organism>
<keyword evidence="2 5" id="KW-0812">Transmembrane</keyword>
<feature type="transmembrane region" description="Helical" evidence="5">
    <location>
        <begin position="426"/>
        <end position="446"/>
    </location>
</feature>
<evidence type="ECO:0000256" key="2">
    <source>
        <dbReference type="ARBA" id="ARBA00022692"/>
    </source>
</evidence>
<protein>
    <submittedName>
        <fullName evidence="7">ARAD1D27214p</fullName>
    </submittedName>
</protein>
<evidence type="ECO:0000259" key="6">
    <source>
        <dbReference type="PROSITE" id="PS50850"/>
    </source>
</evidence>
<name>A0A060TG04_BLAAD</name>
<keyword evidence="3 5" id="KW-1133">Transmembrane helix</keyword>
<feature type="transmembrane region" description="Helical" evidence="5">
    <location>
        <begin position="287"/>
        <end position="311"/>
    </location>
</feature>
<evidence type="ECO:0000256" key="4">
    <source>
        <dbReference type="ARBA" id="ARBA00023136"/>
    </source>
</evidence>
<evidence type="ECO:0000256" key="3">
    <source>
        <dbReference type="ARBA" id="ARBA00022989"/>
    </source>
</evidence>
<accession>A0A060TG04</accession>
<dbReference type="SUPFAM" id="SSF103473">
    <property type="entry name" value="MFS general substrate transporter"/>
    <property type="match status" value="1"/>
</dbReference>
<feature type="transmembrane region" description="Helical" evidence="5">
    <location>
        <begin position="392"/>
        <end position="414"/>
    </location>
</feature>
<feature type="domain" description="Major facilitator superfamily (MFS) profile" evidence="6">
    <location>
        <begin position="56"/>
        <end position="482"/>
    </location>
</feature>
<feature type="transmembrane region" description="Helical" evidence="5">
    <location>
        <begin position="95"/>
        <end position="114"/>
    </location>
</feature>
<proteinExistence type="predicted"/>
<feature type="transmembrane region" description="Helical" evidence="5">
    <location>
        <begin position="323"/>
        <end position="344"/>
    </location>
</feature>
<feature type="transmembrane region" description="Helical" evidence="5">
    <location>
        <begin position="121"/>
        <end position="140"/>
    </location>
</feature>
<reference evidence="7" key="2">
    <citation type="submission" date="2014-06" db="EMBL/GenBank/DDBJ databases">
        <title>The complete genome of Blastobotrys (Arxula) adeninivorans LS3 - a yeast of biotechnological interest.</title>
        <authorList>
            <person name="Kunze G."/>
            <person name="Gaillardin C."/>
            <person name="Czernicka M."/>
            <person name="Durrens P."/>
            <person name="Martin T."/>
            <person name="Boer E."/>
            <person name="Gabaldon T."/>
            <person name="Cruz J."/>
            <person name="Talla E."/>
            <person name="Marck C."/>
            <person name="Goffeau A."/>
            <person name="Barbe V."/>
            <person name="Baret P."/>
            <person name="Baronian K."/>
            <person name="Beier S."/>
            <person name="Bleykasten C."/>
            <person name="Bode R."/>
            <person name="Casaregola S."/>
            <person name="Despons L."/>
            <person name="Fairhead C."/>
            <person name="Giersberg M."/>
            <person name="Gierski P."/>
            <person name="Hahnel U."/>
            <person name="Hartmann A."/>
            <person name="Jankowska D."/>
            <person name="Jubin C."/>
            <person name="Jung P."/>
            <person name="Lafontaine I."/>
            <person name="Leh-Louis V."/>
            <person name="Lemaire M."/>
            <person name="Marcet-Houben M."/>
            <person name="Mascher M."/>
            <person name="Morel G."/>
            <person name="Richard G.-F."/>
            <person name="Riechen J."/>
            <person name="Sacerdot C."/>
            <person name="Sarkar A."/>
            <person name="Savel G."/>
            <person name="Schacherer J."/>
            <person name="Sherman D."/>
            <person name="Straub M.-L."/>
            <person name="Stein N."/>
            <person name="Thierry A."/>
            <person name="Trautwein-Schult A."/>
            <person name="Westhof E."/>
            <person name="Worch S."/>
            <person name="Dujon B."/>
            <person name="Souciet J.-L."/>
            <person name="Wincker P."/>
            <person name="Scholz U."/>
            <person name="Neuveglise N."/>
        </authorList>
    </citation>
    <scope>NUCLEOTIDE SEQUENCE</scope>
    <source>
        <strain evidence="7">LS3</strain>
    </source>
</reference>
<dbReference type="InterPro" id="IPR011701">
    <property type="entry name" value="MFS"/>
</dbReference>
<dbReference type="PANTHER" id="PTHR23502">
    <property type="entry name" value="MAJOR FACILITATOR SUPERFAMILY"/>
    <property type="match status" value="1"/>
</dbReference>
<comment type="subcellular location">
    <subcellularLocation>
        <location evidence="1">Membrane</location>
        <topology evidence="1">Multi-pass membrane protein</topology>
    </subcellularLocation>
</comment>
<feature type="transmembrane region" description="Helical" evidence="5">
    <location>
        <begin position="211"/>
        <end position="231"/>
    </location>
</feature>
<dbReference type="InterPro" id="IPR036259">
    <property type="entry name" value="MFS_trans_sf"/>
</dbReference>
<gene>
    <name evidence="7" type="ORF">GNLVRS02_ARAD1D27214g</name>
</gene>